<dbReference type="InParanoid" id="A0A6M4H895"/>
<dbReference type="InterPro" id="IPR000160">
    <property type="entry name" value="GGDEF_dom"/>
</dbReference>
<dbReference type="Proteomes" id="UP000503096">
    <property type="component" value="Chromosome"/>
</dbReference>
<feature type="transmembrane region" description="Helical" evidence="1">
    <location>
        <begin position="17"/>
        <end position="39"/>
    </location>
</feature>
<dbReference type="Pfam" id="PF00672">
    <property type="entry name" value="HAMP"/>
    <property type="match status" value="1"/>
</dbReference>
<dbReference type="InterPro" id="IPR013656">
    <property type="entry name" value="PAS_4"/>
</dbReference>
<sequence>MNAIARILRALSLRTQLVVLLLGVEAIALGFLVAGGYIFDVARSEASLQAHLGQVRPLLAASVAPAVRSGDGAAIAAALRGAHSRGIEYLVAKSPEGTVLAAEGRGATGTLPRLDATLESARDDRRFDSALPLADGPDAPMLYFGLDVTNRIASVDNGLRNGIYKALGAFLMSLLLFMLVVHPITQRLARLTAAARRVEAGDYAIALDDNTNDDVGRLGQAFDRMASMVRARVEELEASRARFHNIADYTYDVESWFGPRGELLWINKSIERLTGYTAAECLENNAFPWLIVHPDDLERVRHESHRALRERTSGSDFEFRIVRKDGSIEWIANSWQPIYAAEGRFLGLRSSLNSIQRLKNTEFNLRSTLTQLERVNELHEATSINARNERSRLIALLSAMSFGVAFVDPKQRIVYSNPAFAEAWSIPSSETIIGESLFEVLQKAEDVVTELDAFSARLQQIVTDQMAGSDSELRLMSGRTLSLQIRPVLDDHGGCLGSVLIHEDITLAREAQSQLAFLAERDALTGLYNRRRFERELSDRCDGAARARERVALFFLDLDEFKGVNDMFGHRMGDTVLMQLAGEIRTRLRKNEFFARIGGDEFALVVTGATDETIRSLAERLMGVIGNFSVQMGEVRLSLTASLGVAMYPQHANDPQSLIALADAAMYQAKDAGKNTWRIYRPDHAATLRQRSLVTWNDRLRHALRRDAFEVHLQGVFGAIDGDRRYAEALLRMPDEATGQLLLPSQFIPIAEKSNLIIDLDRWTLDNVIELLARDPSGGAISVNISGRSFDEPGIADYIASRLRGQGVDPSRLHVEITETAAIRDMRDAQVFIERMHRIGCKVCLDDFGAGFASFAYIKQLPVDVLKIDGLFVRNLCRSRDNQVFVKAMLDIARGFGKATVAESVEDQSSLDMLASYGVDMVQGFFLETPAKAGTGRGAAIRLT</sequence>
<feature type="domain" description="PAS" evidence="2">
    <location>
        <begin position="261"/>
        <end position="311"/>
    </location>
</feature>
<dbReference type="Pfam" id="PF08448">
    <property type="entry name" value="PAS_4"/>
    <property type="match status" value="1"/>
</dbReference>
<dbReference type="SMART" id="SM00091">
    <property type="entry name" value="PAS"/>
    <property type="match status" value="2"/>
</dbReference>
<dbReference type="InterPro" id="IPR000014">
    <property type="entry name" value="PAS"/>
</dbReference>
<reference evidence="7 8" key="1">
    <citation type="submission" date="2020-04" db="EMBL/GenBank/DDBJ databases">
        <title>Usitatibacter rugosus gen. nov., sp. nov. and Usitatibacter palustris sp. nov., novel members of Usitatibacteraceae fam. nov. within the order Nitrosomonadales isolated from soil.</title>
        <authorList>
            <person name="Huber K.J."/>
            <person name="Neumann-Schaal M."/>
            <person name="Geppert A."/>
            <person name="Luckner M."/>
            <person name="Wanner G."/>
            <person name="Overmann J."/>
        </authorList>
    </citation>
    <scope>NUCLEOTIDE SEQUENCE [LARGE SCALE GENOMIC DNA]</scope>
    <source>
        <strain evidence="7 8">Swamp67</strain>
    </source>
</reference>
<dbReference type="PROSITE" id="PS50883">
    <property type="entry name" value="EAL"/>
    <property type="match status" value="1"/>
</dbReference>
<proteinExistence type="predicted"/>
<dbReference type="SMART" id="SM00052">
    <property type="entry name" value="EAL"/>
    <property type="match status" value="1"/>
</dbReference>
<dbReference type="InterPro" id="IPR003660">
    <property type="entry name" value="HAMP_dom"/>
</dbReference>
<dbReference type="SMART" id="SM00267">
    <property type="entry name" value="GGDEF"/>
    <property type="match status" value="1"/>
</dbReference>
<dbReference type="InterPro" id="IPR029787">
    <property type="entry name" value="Nucleotide_cyclase"/>
</dbReference>
<dbReference type="InterPro" id="IPR013655">
    <property type="entry name" value="PAS_fold_3"/>
</dbReference>
<dbReference type="InterPro" id="IPR001633">
    <property type="entry name" value="EAL_dom"/>
</dbReference>
<dbReference type="InterPro" id="IPR000700">
    <property type="entry name" value="PAS-assoc_C"/>
</dbReference>
<dbReference type="RefSeq" id="WP_171163422.1">
    <property type="nucleotide sequence ID" value="NZ_CP053073.1"/>
</dbReference>
<dbReference type="Gene3D" id="3.20.20.450">
    <property type="entry name" value="EAL domain"/>
    <property type="match status" value="1"/>
</dbReference>
<dbReference type="InterPro" id="IPR052155">
    <property type="entry name" value="Biofilm_reg_signaling"/>
</dbReference>
<keyword evidence="1" id="KW-0812">Transmembrane</keyword>
<name>A0A6M4H895_9PROT</name>
<dbReference type="PROSITE" id="PS50113">
    <property type="entry name" value="PAC"/>
    <property type="match status" value="1"/>
</dbReference>
<dbReference type="InterPro" id="IPR035919">
    <property type="entry name" value="EAL_sf"/>
</dbReference>
<dbReference type="Gene3D" id="3.30.450.20">
    <property type="entry name" value="PAS domain"/>
    <property type="match status" value="2"/>
</dbReference>
<dbReference type="AlphaFoldDB" id="A0A6M4H895"/>
<accession>A0A6M4H895</accession>
<gene>
    <name evidence="7" type="ORF">DSM104440_02637</name>
</gene>
<dbReference type="CDD" id="cd01949">
    <property type="entry name" value="GGDEF"/>
    <property type="match status" value="1"/>
</dbReference>
<dbReference type="Gene3D" id="3.30.70.270">
    <property type="match status" value="1"/>
</dbReference>
<keyword evidence="1" id="KW-1133">Transmembrane helix</keyword>
<dbReference type="InterPro" id="IPR035965">
    <property type="entry name" value="PAS-like_dom_sf"/>
</dbReference>
<dbReference type="CDD" id="cd06225">
    <property type="entry name" value="HAMP"/>
    <property type="match status" value="1"/>
</dbReference>
<dbReference type="PROSITE" id="PS50112">
    <property type="entry name" value="PAS"/>
    <property type="match status" value="1"/>
</dbReference>
<feature type="domain" description="GGDEF" evidence="6">
    <location>
        <begin position="549"/>
        <end position="682"/>
    </location>
</feature>
<dbReference type="PANTHER" id="PTHR44757:SF2">
    <property type="entry name" value="BIOFILM ARCHITECTURE MAINTENANCE PROTEIN MBAA"/>
    <property type="match status" value="1"/>
</dbReference>
<dbReference type="FunFam" id="3.30.70.270:FF:000001">
    <property type="entry name" value="Diguanylate cyclase domain protein"/>
    <property type="match status" value="1"/>
</dbReference>
<dbReference type="FunCoup" id="A0A6M4H895">
    <property type="interactions" value="4"/>
</dbReference>
<feature type="domain" description="PAC" evidence="3">
    <location>
        <begin position="315"/>
        <end position="367"/>
    </location>
</feature>
<dbReference type="PROSITE" id="PS50887">
    <property type="entry name" value="GGDEF"/>
    <property type="match status" value="1"/>
</dbReference>
<dbReference type="GO" id="GO:0003824">
    <property type="term" value="F:catalytic activity"/>
    <property type="evidence" value="ECO:0007669"/>
    <property type="project" value="UniProtKB-ARBA"/>
</dbReference>
<evidence type="ECO:0000259" key="5">
    <source>
        <dbReference type="PROSITE" id="PS50885"/>
    </source>
</evidence>
<dbReference type="PANTHER" id="PTHR44757">
    <property type="entry name" value="DIGUANYLATE CYCLASE DGCP"/>
    <property type="match status" value="1"/>
</dbReference>
<protein>
    <recommendedName>
        <fullName evidence="9">PAS domain S-box-containing protein/diguanylate cyclase (GGDEF) domain-containing protein</fullName>
    </recommendedName>
</protein>
<evidence type="ECO:0000259" key="3">
    <source>
        <dbReference type="PROSITE" id="PS50113"/>
    </source>
</evidence>
<dbReference type="KEGG" id="upl:DSM104440_02637"/>
<dbReference type="SUPFAM" id="SSF158472">
    <property type="entry name" value="HAMP domain-like"/>
    <property type="match status" value="1"/>
</dbReference>
<dbReference type="CDD" id="cd00130">
    <property type="entry name" value="PAS"/>
    <property type="match status" value="2"/>
</dbReference>
<dbReference type="NCBIfam" id="TIGR00254">
    <property type="entry name" value="GGDEF"/>
    <property type="match status" value="1"/>
</dbReference>
<evidence type="ECO:0000259" key="2">
    <source>
        <dbReference type="PROSITE" id="PS50112"/>
    </source>
</evidence>
<evidence type="ECO:0000259" key="4">
    <source>
        <dbReference type="PROSITE" id="PS50883"/>
    </source>
</evidence>
<dbReference type="SUPFAM" id="SSF141868">
    <property type="entry name" value="EAL domain-like"/>
    <property type="match status" value="1"/>
</dbReference>
<dbReference type="GO" id="GO:0016020">
    <property type="term" value="C:membrane"/>
    <property type="evidence" value="ECO:0007669"/>
    <property type="project" value="InterPro"/>
</dbReference>
<keyword evidence="1" id="KW-0472">Membrane</keyword>
<evidence type="ECO:0000259" key="6">
    <source>
        <dbReference type="PROSITE" id="PS50887"/>
    </source>
</evidence>
<dbReference type="Pfam" id="PF00990">
    <property type="entry name" value="GGDEF"/>
    <property type="match status" value="1"/>
</dbReference>
<dbReference type="SMART" id="SM00304">
    <property type="entry name" value="HAMP"/>
    <property type="match status" value="1"/>
</dbReference>
<dbReference type="Pfam" id="PF08447">
    <property type="entry name" value="PAS_3"/>
    <property type="match status" value="1"/>
</dbReference>
<evidence type="ECO:0000313" key="7">
    <source>
        <dbReference type="EMBL" id="QJR15811.1"/>
    </source>
</evidence>
<dbReference type="PROSITE" id="PS50885">
    <property type="entry name" value="HAMP"/>
    <property type="match status" value="1"/>
</dbReference>
<dbReference type="SUPFAM" id="SSF55785">
    <property type="entry name" value="PYP-like sensor domain (PAS domain)"/>
    <property type="match status" value="2"/>
</dbReference>
<dbReference type="Gene3D" id="6.10.340.10">
    <property type="match status" value="1"/>
</dbReference>
<dbReference type="EMBL" id="CP053073">
    <property type="protein sequence ID" value="QJR15811.1"/>
    <property type="molecule type" value="Genomic_DNA"/>
</dbReference>
<keyword evidence="8" id="KW-1185">Reference proteome</keyword>
<evidence type="ECO:0008006" key="9">
    <source>
        <dbReference type="Google" id="ProtNLM"/>
    </source>
</evidence>
<evidence type="ECO:0000256" key="1">
    <source>
        <dbReference type="SAM" id="Phobius"/>
    </source>
</evidence>
<evidence type="ECO:0000313" key="8">
    <source>
        <dbReference type="Proteomes" id="UP000503096"/>
    </source>
</evidence>
<dbReference type="CDD" id="cd01948">
    <property type="entry name" value="EAL"/>
    <property type="match status" value="1"/>
</dbReference>
<dbReference type="SUPFAM" id="SSF55073">
    <property type="entry name" value="Nucleotide cyclase"/>
    <property type="match status" value="1"/>
</dbReference>
<dbReference type="Pfam" id="PF00563">
    <property type="entry name" value="EAL"/>
    <property type="match status" value="1"/>
</dbReference>
<dbReference type="InterPro" id="IPR043128">
    <property type="entry name" value="Rev_trsase/Diguanyl_cyclase"/>
</dbReference>
<feature type="domain" description="EAL" evidence="4">
    <location>
        <begin position="693"/>
        <end position="944"/>
    </location>
</feature>
<feature type="domain" description="HAMP" evidence="5">
    <location>
        <begin position="182"/>
        <end position="234"/>
    </location>
</feature>
<dbReference type="GO" id="GO:0007165">
    <property type="term" value="P:signal transduction"/>
    <property type="evidence" value="ECO:0007669"/>
    <property type="project" value="InterPro"/>
</dbReference>
<organism evidence="7 8">
    <name type="scientific">Usitatibacter palustris</name>
    <dbReference type="NCBI Taxonomy" id="2732487"/>
    <lineage>
        <taxon>Bacteria</taxon>
        <taxon>Pseudomonadati</taxon>
        <taxon>Pseudomonadota</taxon>
        <taxon>Betaproteobacteria</taxon>
        <taxon>Nitrosomonadales</taxon>
        <taxon>Usitatibacteraceae</taxon>
        <taxon>Usitatibacter</taxon>
    </lineage>
</organism>
<dbReference type="NCBIfam" id="TIGR00229">
    <property type="entry name" value="sensory_box"/>
    <property type="match status" value="1"/>
</dbReference>